<dbReference type="EMBL" id="JAATJN010000001">
    <property type="protein sequence ID" value="NJC55653.1"/>
    <property type="molecule type" value="Genomic_DNA"/>
</dbReference>
<evidence type="ECO:0000313" key="2">
    <source>
        <dbReference type="Proteomes" id="UP000576792"/>
    </source>
</evidence>
<sequence length="86" mass="9621">MAVKYIDELKASAVELVIYAQYDPETATGAITLVANELGLSKEALRIWVSRTRNLVSQIQRSQLNFKVRTVGLEPSWPKPEGRTGF</sequence>
<reference evidence="1 2" key="1">
    <citation type="submission" date="2020-03" db="EMBL/GenBank/DDBJ databases">
        <title>Sequencing the genomes of 1000 actinobacteria strains.</title>
        <authorList>
            <person name="Klenk H.-P."/>
        </authorList>
    </citation>
    <scope>NUCLEOTIDE SEQUENCE [LARGE SCALE GENOMIC DNA]</scope>
    <source>
        <strain evidence="1 2">DSM 18964</strain>
    </source>
</reference>
<dbReference type="InterPro" id="IPR036388">
    <property type="entry name" value="WH-like_DNA-bd_sf"/>
</dbReference>
<dbReference type="RefSeq" id="WP_167949650.1">
    <property type="nucleotide sequence ID" value="NZ_BAAAPQ010000026.1"/>
</dbReference>
<organism evidence="1 2">
    <name type="scientific">Brevibacterium marinum</name>
    <dbReference type="NCBI Taxonomy" id="418643"/>
    <lineage>
        <taxon>Bacteria</taxon>
        <taxon>Bacillati</taxon>
        <taxon>Actinomycetota</taxon>
        <taxon>Actinomycetes</taxon>
        <taxon>Micrococcales</taxon>
        <taxon>Brevibacteriaceae</taxon>
        <taxon>Brevibacterium</taxon>
    </lineage>
</organism>
<evidence type="ECO:0000313" key="1">
    <source>
        <dbReference type="EMBL" id="NJC55653.1"/>
    </source>
</evidence>
<proteinExistence type="predicted"/>
<dbReference type="Gene3D" id="1.10.10.10">
    <property type="entry name" value="Winged helix-like DNA-binding domain superfamily/Winged helix DNA-binding domain"/>
    <property type="match status" value="1"/>
</dbReference>
<accession>A0A846RYA3</accession>
<comment type="caution">
    <text evidence="1">The sequence shown here is derived from an EMBL/GenBank/DDBJ whole genome shotgun (WGS) entry which is preliminary data.</text>
</comment>
<gene>
    <name evidence="1" type="ORF">BKA07_000688</name>
</gene>
<keyword evidence="2" id="KW-1185">Reference proteome</keyword>
<dbReference type="Proteomes" id="UP000576792">
    <property type="component" value="Unassembled WGS sequence"/>
</dbReference>
<name>A0A846RYA3_9MICO</name>
<dbReference type="AlphaFoldDB" id="A0A846RYA3"/>
<protein>
    <submittedName>
        <fullName evidence="1">Transposase-like protein</fullName>
    </submittedName>
</protein>